<protein>
    <submittedName>
        <fullName evidence="2">Uncharacterized protein</fullName>
    </submittedName>
</protein>
<evidence type="ECO:0000313" key="3">
    <source>
        <dbReference type="Proteomes" id="UP000800093"/>
    </source>
</evidence>
<evidence type="ECO:0000313" key="2">
    <source>
        <dbReference type="EMBL" id="KAF2258273.1"/>
    </source>
</evidence>
<dbReference type="OrthoDB" id="3538597at2759"/>
<evidence type="ECO:0000256" key="1">
    <source>
        <dbReference type="SAM" id="MobiDB-lite"/>
    </source>
</evidence>
<feature type="compositionally biased region" description="Basic and acidic residues" evidence="1">
    <location>
        <begin position="134"/>
        <end position="143"/>
    </location>
</feature>
<feature type="region of interest" description="Disordered" evidence="1">
    <location>
        <begin position="134"/>
        <end position="154"/>
    </location>
</feature>
<sequence>MPPKKEKLSEEKLLKDYKIKFEGPAPPRDWPDLYSYYFQVIRDIWANRFNDFKSRYTPTQKSRVRNLRQKAIDLSNDISVNEATWRTSVEPLVLERFDNNVICQRCGGEIWMTDYAAEPLDRYARLDLKNKRNNRKPCDDHIRSSRTKFQDEDERGTIFKHSTSREVLHDQNDKLDNTGVPMSPDRVIGLNLTSSLQPPNRFNHLTHFPIKGRHTILYPFLVVEAKKEKNAPGFKAVERQTAFPIRRFLKIQKELHNASGATCEPPLVWFLAYQGEEWRLYAGTLFGDKRVRVYDLWHGTIESEDGAFQLFQIVDYIWTWARDIYRPAIRGCLRGQDAGSREHSQASTSRTRHSLSVPCQFDSHSAPGILQSVEETEALSLENNWPLATDLGDGMEMDSEHDFFSDIQDASSHPFLRWATGHELSPSWTAIHSIRHSDIVAFSFRTLEPGGWDELEPWLSNVDTGPMHIYAIPVRRKHLSELHRYWTGEIGDEIAGNQIICVSLLFHTYFQPENWQITRQICCLIWPSQLTSPIQTLGSGESRLHIKQQQPQLSTLIQLFRHLRGIHGSHSVLHALQGQSLVLADNRSFSQGIDEIHWSQPEVAGISDSLFQSWIRIFDSAAQSSKDFRLSYRDSPLSLRIVQPNEQYQVTDPVSPLLANETSEEDGIIAVKSSSWPAECPKFCLFVSLRENFDNRASLGSLLYRTLRARNIYLNDSEELNDHDRRILRNWVDAFKDS</sequence>
<comment type="caution">
    <text evidence="2">The sequence shown here is derived from an EMBL/GenBank/DDBJ whole genome shotgun (WGS) entry which is preliminary data.</text>
</comment>
<dbReference type="AlphaFoldDB" id="A0A9P4K062"/>
<reference evidence="3" key="1">
    <citation type="journal article" date="2020" name="Stud. Mycol.">
        <title>101 Dothideomycetes genomes: A test case for predicting lifestyles and emergence of pathogens.</title>
        <authorList>
            <person name="Haridas S."/>
            <person name="Albert R."/>
            <person name="Binder M."/>
            <person name="Bloem J."/>
            <person name="LaButti K."/>
            <person name="Salamov A."/>
            <person name="Andreopoulos B."/>
            <person name="Baker S."/>
            <person name="Barry K."/>
            <person name="Bills G."/>
            <person name="Bluhm B."/>
            <person name="Cannon C."/>
            <person name="Castanera R."/>
            <person name="Culley D."/>
            <person name="Daum C."/>
            <person name="Ezra D."/>
            <person name="Gonzalez J."/>
            <person name="Henrissat B."/>
            <person name="Kuo A."/>
            <person name="Liang C."/>
            <person name="Lipzen A."/>
            <person name="Lutzoni F."/>
            <person name="Magnuson J."/>
            <person name="Mondo S."/>
            <person name="Nolan M."/>
            <person name="Ohm R."/>
            <person name="Pangilinan J."/>
            <person name="Park H.-J."/>
            <person name="Ramirez L."/>
            <person name="Alfaro M."/>
            <person name="Sun H."/>
            <person name="Tritt A."/>
            <person name="Yoshinaga Y."/>
            <person name="Zwiers L.-H."/>
            <person name="Turgeon B."/>
            <person name="Goodwin S."/>
            <person name="Spatafora J."/>
            <person name="Crous P."/>
            <person name="Grigoriev I."/>
        </authorList>
    </citation>
    <scope>NUCLEOTIDE SEQUENCE [LARGE SCALE GENOMIC DNA]</scope>
    <source>
        <strain evidence="3">CBS 304.66</strain>
    </source>
</reference>
<gene>
    <name evidence="2" type="ORF">CC78DRAFT_621936</name>
</gene>
<keyword evidence="3" id="KW-1185">Reference proteome</keyword>
<dbReference type="Proteomes" id="UP000800093">
    <property type="component" value="Unassembled WGS sequence"/>
</dbReference>
<dbReference type="EMBL" id="ML986773">
    <property type="protein sequence ID" value="KAF2258273.1"/>
    <property type="molecule type" value="Genomic_DNA"/>
</dbReference>
<accession>A0A9P4K062</accession>
<name>A0A9P4K062_9PLEO</name>
<proteinExistence type="predicted"/>
<organism evidence="2 3">
    <name type="scientific">Lojkania enalia</name>
    <dbReference type="NCBI Taxonomy" id="147567"/>
    <lineage>
        <taxon>Eukaryota</taxon>
        <taxon>Fungi</taxon>
        <taxon>Dikarya</taxon>
        <taxon>Ascomycota</taxon>
        <taxon>Pezizomycotina</taxon>
        <taxon>Dothideomycetes</taxon>
        <taxon>Pleosporomycetidae</taxon>
        <taxon>Pleosporales</taxon>
        <taxon>Pleosporales incertae sedis</taxon>
        <taxon>Lojkania</taxon>
    </lineage>
</organism>